<dbReference type="PATRIC" id="fig|1280950.3.peg.2303"/>
<proteinExistence type="inferred from homology"/>
<evidence type="ECO:0000256" key="1">
    <source>
        <dbReference type="ARBA" id="ARBA00010201"/>
    </source>
</evidence>
<organism evidence="3 4">
    <name type="scientific">Hyphomonas johnsonii MHS-2</name>
    <dbReference type="NCBI Taxonomy" id="1280950"/>
    <lineage>
        <taxon>Bacteria</taxon>
        <taxon>Pseudomonadati</taxon>
        <taxon>Pseudomonadota</taxon>
        <taxon>Alphaproteobacteria</taxon>
        <taxon>Hyphomonadales</taxon>
        <taxon>Hyphomonadaceae</taxon>
        <taxon>Hyphomonas</taxon>
    </lineage>
</organism>
<comment type="similarity">
    <text evidence="1">Belongs to the PRORSD1 family.</text>
</comment>
<dbReference type="OrthoDB" id="5145315at2"/>
<dbReference type="Proteomes" id="UP000025171">
    <property type="component" value="Unassembled WGS sequence"/>
</dbReference>
<keyword evidence="4" id="KW-1185">Reference proteome</keyword>
<dbReference type="EMBL" id="ARYK01000005">
    <property type="protein sequence ID" value="KCZ91739.1"/>
    <property type="molecule type" value="Genomic_DNA"/>
</dbReference>
<accession>A0A059FM52</accession>
<feature type="domain" description="YbaK/aminoacyl-tRNA synthetase-associated" evidence="2">
    <location>
        <begin position="24"/>
        <end position="149"/>
    </location>
</feature>
<dbReference type="PANTHER" id="PTHR31423:SF3">
    <property type="entry name" value="PROLYL-TRNA SYNTHETASE ASSOCIATED DOMAIN-CONTAINING PROTEIN 1-RELATED"/>
    <property type="match status" value="1"/>
</dbReference>
<sequence>MTASPEALFAYLDGLGIAHRTHRHAAVFTVDEGRDLKATMPGIHTKNLFLRDKAGTFVLISAEASTKISLNQLHRKINTRRLSFGSPEDMLALLGVTPGSVTAFALMNDTAGRVRFIADAALFTADPVNFHPLTNTATTAISRADFRRFVEATGHACNVHDFSA</sequence>
<dbReference type="InterPro" id="IPR036754">
    <property type="entry name" value="YbaK/aa-tRNA-synt-asso_dom_sf"/>
</dbReference>
<reference evidence="3 4" key="1">
    <citation type="journal article" date="2014" name="Antonie Van Leeuwenhoek">
        <title>Hyphomonas beringensis sp. nov. and Hyphomonas chukchiensis sp. nov., isolated from surface seawater of the Bering Sea and Chukchi Sea.</title>
        <authorList>
            <person name="Li C."/>
            <person name="Lai Q."/>
            <person name="Li G."/>
            <person name="Dong C."/>
            <person name="Wang J."/>
            <person name="Liao Y."/>
            <person name="Shao Z."/>
        </authorList>
    </citation>
    <scope>NUCLEOTIDE SEQUENCE [LARGE SCALE GENOMIC DNA]</scope>
    <source>
        <strain evidence="3 4">MHS-2</strain>
    </source>
</reference>
<evidence type="ECO:0000313" key="3">
    <source>
        <dbReference type="EMBL" id="KCZ91739.1"/>
    </source>
</evidence>
<dbReference type="FunFam" id="3.90.960.10:FF:000005">
    <property type="entry name" value="Putative prolyl-tRNA synthetase"/>
    <property type="match status" value="1"/>
</dbReference>
<dbReference type="eggNOG" id="COG3760">
    <property type="taxonomic scope" value="Bacteria"/>
</dbReference>
<dbReference type="RefSeq" id="WP_035617005.1">
    <property type="nucleotide sequence ID" value="NZ_ARYK01000005.1"/>
</dbReference>
<dbReference type="PANTHER" id="PTHR31423">
    <property type="entry name" value="YBAK DOMAIN-CONTAINING PROTEIN"/>
    <property type="match status" value="1"/>
</dbReference>
<comment type="caution">
    <text evidence="3">The sequence shown here is derived from an EMBL/GenBank/DDBJ whole genome shotgun (WGS) entry which is preliminary data.</text>
</comment>
<dbReference type="GO" id="GO:0002161">
    <property type="term" value="F:aminoacyl-tRNA deacylase activity"/>
    <property type="evidence" value="ECO:0007669"/>
    <property type="project" value="InterPro"/>
</dbReference>
<dbReference type="SUPFAM" id="SSF55826">
    <property type="entry name" value="YbaK/ProRS associated domain"/>
    <property type="match status" value="1"/>
</dbReference>
<protein>
    <submittedName>
        <fullName evidence="3">YbaK/prolyl-tRNA synthetase domain-containing protein</fullName>
    </submittedName>
</protein>
<evidence type="ECO:0000259" key="2">
    <source>
        <dbReference type="Pfam" id="PF04073"/>
    </source>
</evidence>
<name>A0A059FM52_9PROT</name>
<dbReference type="InterPro" id="IPR040285">
    <property type="entry name" value="ProX/PRXD1"/>
</dbReference>
<dbReference type="AlphaFoldDB" id="A0A059FM52"/>
<dbReference type="Pfam" id="PF04073">
    <property type="entry name" value="tRNA_edit"/>
    <property type="match status" value="1"/>
</dbReference>
<dbReference type="GO" id="GO:0004812">
    <property type="term" value="F:aminoacyl-tRNA ligase activity"/>
    <property type="evidence" value="ECO:0007669"/>
    <property type="project" value="UniProtKB-KW"/>
</dbReference>
<dbReference type="STRING" id="1280950.HJO_11497"/>
<keyword evidence="3" id="KW-0030">Aminoacyl-tRNA synthetase</keyword>
<dbReference type="InterPro" id="IPR007214">
    <property type="entry name" value="YbaK/aa-tRNA-synth-assoc-dom"/>
</dbReference>
<keyword evidence="3" id="KW-0436">Ligase</keyword>
<dbReference type="Gene3D" id="3.90.960.10">
    <property type="entry name" value="YbaK/aminoacyl-tRNA synthetase-associated domain"/>
    <property type="match status" value="1"/>
</dbReference>
<evidence type="ECO:0000313" key="4">
    <source>
        <dbReference type="Proteomes" id="UP000025171"/>
    </source>
</evidence>
<gene>
    <name evidence="3" type="ORF">HJO_11497</name>
</gene>
<dbReference type="CDD" id="cd04335">
    <property type="entry name" value="PrdX_deacylase"/>
    <property type="match status" value="1"/>
</dbReference>